<proteinExistence type="predicted"/>
<name>A0A1D8N575_YARLL</name>
<reference evidence="2 3" key="1">
    <citation type="journal article" date="2016" name="PLoS ONE">
        <title>Sequence Assembly of Yarrowia lipolytica Strain W29/CLIB89 Shows Transposable Element Diversity.</title>
        <authorList>
            <person name="Magnan C."/>
            <person name="Yu J."/>
            <person name="Chang I."/>
            <person name="Jahn E."/>
            <person name="Kanomata Y."/>
            <person name="Wu J."/>
            <person name="Zeller M."/>
            <person name="Oakes M."/>
            <person name="Baldi P."/>
            <person name="Sandmeyer S."/>
        </authorList>
    </citation>
    <scope>NUCLEOTIDE SEQUENCE [LARGE SCALE GENOMIC DNA]</scope>
    <source>
        <strain evidence="3">CLIB89(W29)</strain>
    </source>
</reference>
<dbReference type="KEGG" id="yli:2906310"/>
<dbReference type="VEuPathDB" id="FungiDB:YALI0_A17556g"/>
<feature type="compositionally biased region" description="Polar residues" evidence="1">
    <location>
        <begin position="179"/>
        <end position="188"/>
    </location>
</feature>
<dbReference type="GeneID" id="2906310"/>
<gene>
    <name evidence="2" type="ORF">YALI1_A17651g</name>
</gene>
<dbReference type="EMBL" id="CP017553">
    <property type="protein sequence ID" value="AOW00781.1"/>
    <property type="molecule type" value="Genomic_DNA"/>
</dbReference>
<protein>
    <submittedName>
        <fullName evidence="2">Uncharacterized protein</fullName>
    </submittedName>
</protein>
<accession>A0A1D8N575</accession>
<dbReference type="VEuPathDB" id="FungiDB:YALI1_A17651g"/>
<organism evidence="2 3">
    <name type="scientific">Yarrowia lipolytica</name>
    <name type="common">Candida lipolytica</name>
    <dbReference type="NCBI Taxonomy" id="4952"/>
    <lineage>
        <taxon>Eukaryota</taxon>
        <taxon>Fungi</taxon>
        <taxon>Dikarya</taxon>
        <taxon>Ascomycota</taxon>
        <taxon>Saccharomycotina</taxon>
        <taxon>Dipodascomycetes</taxon>
        <taxon>Dipodascales</taxon>
        <taxon>Dipodascales incertae sedis</taxon>
        <taxon>Yarrowia</taxon>
    </lineage>
</organism>
<evidence type="ECO:0000313" key="3">
    <source>
        <dbReference type="Proteomes" id="UP000182444"/>
    </source>
</evidence>
<dbReference type="RefSeq" id="XP_500169.2">
    <property type="nucleotide sequence ID" value="XM_500169.3"/>
</dbReference>
<feature type="region of interest" description="Disordered" evidence="1">
    <location>
        <begin position="165"/>
        <end position="211"/>
    </location>
</feature>
<sequence length="211" mass="23722">MYSRYHFGYLLDYNTPTKIPATVAPAETEMPSKFLPMDEKGEEYFETSISPVVLQLEKSRRNLDKGAISPKVHLNTALTLFSELDLPLHRKASALLRYLSADVLENLAKSSDASNVFSKFGCYYQAHDWVALMKVLQNEKDFLLTSSSVSGYTNNENQYYTDPQLVLTPDSDRKPPVGSPSTSQSQTPVHKRKRTRKPASEIPVCPSLTNL</sequence>
<dbReference type="Proteomes" id="UP000182444">
    <property type="component" value="Chromosome 1A"/>
</dbReference>
<evidence type="ECO:0000256" key="1">
    <source>
        <dbReference type="SAM" id="MobiDB-lite"/>
    </source>
</evidence>
<evidence type="ECO:0000313" key="2">
    <source>
        <dbReference type="EMBL" id="AOW00781.1"/>
    </source>
</evidence>
<dbReference type="AlphaFoldDB" id="A0A1D8N575"/>